<feature type="region of interest" description="Disordered" evidence="2">
    <location>
        <begin position="210"/>
        <end position="242"/>
    </location>
</feature>
<dbReference type="Gene3D" id="1.10.287.1490">
    <property type="match status" value="1"/>
</dbReference>
<sequence>MSTASEKLPVIAALDELSQEPFFIKQLVNKAQVNSHHGQDSTISIAKIRSVFDELIGADYVAKVGRKYMTTTKLQDAISEIRGRPNQPASGFTGDRNTEMYTAVVQMLESNTGNCSNTSDCHDVDGDRPLAVRRKRRSSVSRLALTTGENAGDTIQISQDNAARIRATPTSTPRKLKKRVRFSDPGPATASTGLTPAIDRCSIKPEVHIMTSRSSSTRKTSKTPRRRRSLPARLPAAPLPDFVPPTPISGEIQFVSLRQVLQPRVQRLLWRKNLSEQMNEIEMEKKAAAKQQRNTEKNLKERLEAKDKQLGELLEEIEITRQLAIDVAPTMSQDADRDQTVMDLKEEIARLREEIETHQEKTVDSNAITTGWGEYDDDGDDFMMVTQDDFDNDITRGSPAGLQCQPSPAPDRTASAVFTGHKMTEVETQTDLPNIEHEELHQQVEDLKAKLESLNRLLESDNEDRQRFLSKLHRFVPQSDQTNLDATLDMVLTQLVIEQSRSGDAQAALHALSSDISLLGFEGEGVEDMLNTIRHQFRQARLELEYLSPGENIDGFENAKLLSMLIERIRVLMKEVRDGNEELKSQAQREALLRVELGGMNGHLMNAGNKIGELETDLDEKERSIGKLQRALDGYRDEVNGLETLIGHLDSEHQAAVSKLQREMDEAVHDLEGRVSEETTRRQSMEDDIRGKRALIAQLEAKVVATVGHLEEINAELRITKAEKDGEIRRLENEYRELDEKSRGDINRLDGHIAELQLQIQGEQSRLAEARTSIADLTASKSDLEARLVEEVKRGIHALEALQAGMRITMAEKEEVVQKLESRIRELDSEYLNDICGRDTQIAELQGQIKDMQAMLSEAQGSISSLSASKYSLETRLAKEVDSHIHDVEAAQAEMCARISEKELSILRLECEKKELSDRHQNDLANRDSSIKEMRHQARTIQDALADARLSVRTLTASKTTLETLLAEERENGMSAVTAMRGEIARSLTSIGDIGDKYLKVTKPQSSQLPGNRTDDHADDKQHAGLPHEKGRGRRRYDSGIGVSEDEHEGMCDDMGP</sequence>
<protein>
    <submittedName>
        <fullName evidence="3">Uncharacterized protein</fullName>
    </submittedName>
</protein>
<gene>
    <name evidence="3" type="ORF">GP486_001863</name>
</gene>
<comment type="caution">
    <text evidence="3">The sequence shown here is derived from an EMBL/GenBank/DDBJ whole genome shotgun (WGS) entry which is preliminary data.</text>
</comment>
<evidence type="ECO:0000256" key="1">
    <source>
        <dbReference type="SAM" id="Coils"/>
    </source>
</evidence>
<keyword evidence="1" id="KW-0175">Coiled coil</keyword>
<evidence type="ECO:0000313" key="3">
    <source>
        <dbReference type="EMBL" id="KAH0564754.1"/>
    </source>
</evidence>
<evidence type="ECO:0000256" key="2">
    <source>
        <dbReference type="SAM" id="MobiDB-lite"/>
    </source>
</evidence>
<keyword evidence="4" id="KW-1185">Reference proteome</keyword>
<dbReference type="AlphaFoldDB" id="A0A9P8LGB6"/>
<name>A0A9P8LGB6_9PEZI</name>
<dbReference type="EMBL" id="JAGHQM010000184">
    <property type="protein sequence ID" value="KAH0564754.1"/>
    <property type="molecule type" value="Genomic_DNA"/>
</dbReference>
<reference evidence="3" key="1">
    <citation type="submission" date="2021-03" db="EMBL/GenBank/DDBJ databases">
        <title>Comparative genomics and phylogenomic investigation of the class Geoglossomycetes provide insights into ecological specialization and systematics.</title>
        <authorList>
            <person name="Melie T."/>
            <person name="Pirro S."/>
            <person name="Miller A.N."/>
            <person name="Quandt A."/>
        </authorList>
    </citation>
    <scope>NUCLEOTIDE SEQUENCE</scope>
    <source>
        <strain evidence="3">CAQ_001_2017</strain>
    </source>
</reference>
<dbReference type="Proteomes" id="UP000750711">
    <property type="component" value="Unassembled WGS sequence"/>
</dbReference>
<dbReference type="PANTHER" id="PTHR23159:SF60">
    <property type="entry name" value="SPINDLE ASSEMBLY ABNORMAL PROTEIN 4"/>
    <property type="match status" value="1"/>
</dbReference>
<feature type="compositionally biased region" description="Basic and acidic residues" evidence="2">
    <location>
        <begin position="1013"/>
        <end position="1030"/>
    </location>
</feature>
<feature type="region of interest" description="Disordered" evidence="2">
    <location>
        <begin position="1002"/>
        <end position="1057"/>
    </location>
</feature>
<organism evidence="3 4">
    <name type="scientific">Trichoglossum hirsutum</name>
    <dbReference type="NCBI Taxonomy" id="265104"/>
    <lineage>
        <taxon>Eukaryota</taxon>
        <taxon>Fungi</taxon>
        <taxon>Dikarya</taxon>
        <taxon>Ascomycota</taxon>
        <taxon>Pezizomycotina</taxon>
        <taxon>Geoglossomycetes</taxon>
        <taxon>Geoglossales</taxon>
        <taxon>Geoglossaceae</taxon>
        <taxon>Trichoglossum</taxon>
    </lineage>
</organism>
<feature type="coiled-coil region" evidence="1">
    <location>
        <begin position="682"/>
        <end position="862"/>
    </location>
</feature>
<accession>A0A9P8LGB6</accession>
<proteinExistence type="predicted"/>
<feature type="coiled-coil region" evidence="1">
    <location>
        <begin position="566"/>
        <end position="645"/>
    </location>
</feature>
<dbReference type="PANTHER" id="PTHR23159">
    <property type="entry name" value="CENTROSOMAL PROTEIN 2"/>
    <property type="match status" value="1"/>
</dbReference>
<evidence type="ECO:0000313" key="4">
    <source>
        <dbReference type="Proteomes" id="UP000750711"/>
    </source>
</evidence>
<feature type="coiled-coil region" evidence="1">
    <location>
        <begin position="437"/>
        <end position="464"/>
    </location>
</feature>
<feature type="region of interest" description="Disordered" evidence="2">
    <location>
        <begin position="168"/>
        <end position="196"/>
    </location>
</feature>
<feature type="compositionally biased region" description="Basic residues" evidence="2">
    <location>
        <begin position="219"/>
        <end position="230"/>
    </location>
</feature>
<feature type="coiled-coil region" evidence="1">
    <location>
        <begin position="271"/>
        <end position="361"/>
    </location>
</feature>